<gene>
    <name evidence="2" type="ORF">COX77_03740</name>
</gene>
<organism evidence="2 3">
    <name type="scientific">Candidatus Komeilibacteria bacterium CG_4_10_14_0_2_um_filter_37_10</name>
    <dbReference type="NCBI Taxonomy" id="1974470"/>
    <lineage>
        <taxon>Bacteria</taxon>
        <taxon>Candidatus Komeiliibacteriota</taxon>
    </lineage>
</organism>
<dbReference type="SUPFAM" id="SSF52540">
    <property type="entry name" value="P-loop containing nucleoside triphosphate hydrolases"/>
    <property type="match status" value="1"/>
</dbReference>
<reference evidence="3" key="1">
    <citation type="submission" date="2017-09" db="EMBL/GenBank/DDBJ databases">
        <title>Depth-based differentiation of microbial function through sediment-hosted aquifers and enrichment of novel symbionts in the deep terrestrial subsurface.</title>
        <authorList>
            <person name="Probst A.J."/>
            <person name="Ladd B."/>
            <person name="Jarett J.K."/>
            <person name="Geller-Mcgrath D.E."/>
            <person name="Sieber C.M.K."/>
            <person name="Emerson J.B."/>
            <person name="Anantharaman K."/>
            <person name="Thomas B.C."/>
            <person name="Malmstrom R."/>
            <person name="Stieglmeier M."/>
            <person name="Klingl A."/>
            <person name="Woyke T."/>
            <person name="Ryan C.M."/>
            <person name="Banfield J.F."/>
        </authorList>
    </citation>
    <scope>NUCLEOTIDE SEQUENCE [LARGE SCALE GENOMIC DNA]</scope>
</reference>
<dbReference type="Gene3D" id="3.40.50.300">
    <property type="entry name" value="P-loop containing nucleotide triphosphate hydrolases"/>
    <property type="match status" value="1"/>
</dbReference>
<dbReference type="Pfam" id="PF13521">
    <property type="entry name" value="AAA_28"/>
    <property type="match status" value="1"/>
</dbReference>
<comment type="caution">
    <text evidence="2">The sequence shown here is derived from an EMBL/GenBank/DDBJ whole genome shotgun (WGS) entry which is preliminary data.</text>
</comment>
<dbReference type="AlphaFoldDB" id="A0A2M7VDZ8"/>
<dbReference type="Proteomes" id="UP000230405">
    <property type="component" value="Unassembled WGS sequence"/>
</dbReference>
<dbReference type="EMBL" id="PFPO01000072">
    <property type="protein sequence ID" value="PIZ98705.1"/>
    <property type="molecule type" value="Genomic_DNA"/>
</dbReference>
<accession>A0A2M7VDZ8</accession>
<dbReference type="InterPro" id="IPR038727">
    <property type="entry name" value="NadR/Ttd14_AAA_dom"/>
</dbReference>
<feature type="domain" description="NadR/Ttd14 AAA" evidence="1">
    <location>
        <begin position="2"/>
        <end position="134"/>
    </location>
</feature>
<sequence length="145" mass="16695">MKIAFIGTHGTGKTTLAHELVSKLKKQGIDAGFLGEVARSCPFPLNENTTKKSQIWIILSQIIKEIEAEEKCETLVSDRSVLDGYCYYVNKFGRTKILEPLVREHLKTYSYLIRIPIRKEFLKKDKVRSTDLKFQSNVDKQFDIL</sequence>
<evidence type="ECO:0000313" key="2">
    <source>
        <dbReference type="EMBL" id="PIZ98705.1"/>
    </source>
</evidence>
<proteinExistence type="predicted"/>
<evidence type="ECO:0000259" key="1">
    <source>
        <dbReference type="Pfam" id="PF13521"/>
    </source>
</evidence>
<protein>
    <recommendedName>
        <fullName evidence="1">NadR/Ttd14 AAA domain-containing protein</fullName>
    </recommendedName>
</protein>
<name>A0A2M7VDZ8_9BACT</name>
<dbReference type="InterPro" id="IPR027417">
    <property type="entry name" value="P-loop_NTPase"/>
</dbReference>
<evidence type="ECO:0000313" key="3">
    <source>
        <dbReference type="Proteomes" id="UP000230405"/>
    </source>
</evidence>
<feature type="non-terminal residue" evidence="2">
    <location>
        <position position="145"/>
    </location>
</feature>